<proteinExistence type="predicted"/>
<organism evidence="1 2">
    <name type="scientific">Plakobranchus ocellatus</name>
    <dbReference type="NCBI Taxonomy" id="259542"/>
    <lineage>
        <taxon>Eukaryota</taxon>
        <taxon>Metazoa</taxon>
        <taxon>Spiralia</taxon>
        <taxon>Lophotrochozoa</taxon>
        <taxon>Mollusca</taxon>
        <taxon>Gastropoda</taxon>
        <taxon>Heterobranchia</taxon>
        <taxon>Euthyneura</taxon>
        <taxon>Panpulmonata</taxon>
        <taxon>Sacoglossa</taxon>
        <taxon>Placobranchoidea</taxon>
        <taxon>Plakobranchidae</taxon>
        <taxon>Plakobranchus</taxon>
    </lineage>
</organism>
<dbReference type="EMBL" id="BLXT01001636">
    <property type="protein sequence ID" value="GFN86955.1"/>
    <property type="molecule type" value="Genomic_DNA"/>
</dbReference>
<keyword evidence="2" id="KW-1185">Reference proteome</keyword>
<protein>
    <submittedName>
        <fullName evidence="1">Uncharacterized protein</fullName>
    </submittedName>
</protein>
<name>A0AAV3YU36_9GAST</name>
<reference evidence="1 2" key="1">
    <citation type="journal article" date="2021" name="Elife">
        <title>Chloroplast acquisition without the gene transfer in kleptoplastic sea slugs, Plakobranchus ocellatus.</title>
        <authorList>
            <person name="Maeda T."/>
            <person name="Takahashi S."/>
            <person name="Yoshida T."/>
            <person name="Shimamura S."/>
            <person name="Takaki Y."/>
            <person name="Nagai Y."/>
            <person name="Toyoda A."/>
            <person name="Suzuki Y."/>
            <person name="Arimoto A."/>
            <person name="Ishii H."/>
            <person name="Satoh N."/>
            <person name="Nishiyama T."/>
            <person name="Hasebe M."/>
            <person name="Maruyama T."/>
            <person name="Minagawa J."/>
            <person name="Obokata J."/>
            <person name="Shigenobu S."/>
        </authorList>
    </citation>
    <scope>NUCLEOTIDE SEQUENCE [LARGE SCALE GENOMIC DNA]</scope>
</reference>
<evidence type="ECO:0000313" key="1">
    <source>
        <dbReference type="EMBL" id="GFN86955.1"/>
    </source>
</evidence>
<dbReference type="AlphaFoldDB" id="A0AAV3YU36"/>
<accession>A0AAV3YU36</accession>
<dbReference type="Proteomes" id="UP000735302">
    <property type="component" value="Unassembled WGS sequence"/>
</dbReference>
<sequence>MAGKNFQTLLRPAITGKFTTKRRATCVIVDEYNLRKYRIIRSSILSQCFEQTTNQDVPLTSSLVKILWFKPRGGIGGTVASKSALRSAGTLLSRFELRPRRPGLTEGPKA</sequence>
<evidence type="ECO:0000313" key="2">
    <source>
        <dbReference type="Proteomes" id="UP000735302"/>
    </source>
</evidence>
<comment type="caution">
    <text evidence="1">The sequence shown here is derived from an EMBL/GenBank/DDBJ whole genome shotgun (WGS) entry which is preliminary data.</text>
</comment>
<gene>
    <name evidence="1" type="ORF">PoB_001346100</name>
</gene>